<dbReference type="Gene3D" id="3.30.420.40">
    <property type="match status" value="2"/>
</dbReference>
<name>A0ABW5V4C2_9BACI</name>
<dbReference type="EC" id="2.3.1.234" evidence="2"/>
<reference evidence="3" key="1">
    <citation type="journal article" date="2019" name="Int. J. Syst. Evol. Microbiol.">
        <title>The Global Catalogue of Microorganisms (GCM) 10K type strain sequencing project: providing services to taxonomists for standard genome sequencing and annotation.</title>
        <authorList>
            <consortium name="The Broad Institute Genomics Platform"/>
            <consortium name="The Broad Institute Genome Sequencing Center for Infectious Disease"/>
            <person name="Wu L."/>
            <person name="Ma J."/>
        </authorList>
    </citation>
    <scope>NUCLEOTIDE SEQUENCE [LARGE SCALE GENOMIC DNA]</scope>
    <source>
        <strain evidence="3">TISTR 1535</strain>
    </source>
</reference>
<dbReference type="NCBIfam" id="TIGR03725">
    <property type="entry name" value="T6A_YeaZ"/>
    <property type="match status" value="1"/>
</dbReference>
<dbReference type="CDD" id="cd24032">
    <property type="entry name" value="ASKHA_NBD_TsaB"/>
    <property type="match status" value="1"/>
</dbReference>
<keyword evidence="2" id="KW-0808">Transferase</keyword>
<dbReference type="RefSeq" id="WP_382391627.1">
    <property type="nucleotide sequence ID" value="NZ_JBHUNA010000007.1"/>
</dbReference>
<dbReference type="InterPro" id="IPR043129">
    <property type="entry name" value="ATPase_NBD"/>
</dbReference>
<dbReference type="PANTHER" id="PTHR11735:SF11">
    <property type="entry name" value="TRNA THREONYLCARBAMOYLADENOSINE BIOSYNTHESIS PROTEIN TSAB"/>
    <property type="match status" value="1"/>
</dbReference>
<dbReference type="InterPro" id="IPR000905">
    <property type="entry name" value="Gcp-like_dom"/>
</dbReference>
<dbReference type="Proteomes" id="UP001597502">
    <property type="component" value="Unassembled WGS sequence"/>
</dbReference>
<comment type="caution">
    <text evidence="2">The sequence shown here is derived from an EMBL/GenBank/DDBJ whole genome shotgun (WGS) entry which is preliminary data.</text>
</comment>
<evidence type="ECO:0000313" key="3">
    <source>
        <dbReference type="Proteomes" id="UP001597502"/>
    </source>
</evidence>
<gene>
    <name evidence="2" type="primary">tsaB</name>
    <name evidence="2" type="ORF">ACFSUO_04810</name>
</gene>
<accession>A0ABW5V4C2</accession>
<evidence type="ECO:0000313" key="2">
    <source>
        <dbReference type="EMBL" id="MFD2760296.1"/>
    </source>
</evidence>
<dbReference type="SUPFAM" id="SSF53067">
    <property type="entry name" value="Actin-like ATPase domain"/>
    <property type="match status" value="2"/>
</dbReference>
<dbReference type="GO" id="GO:0061711">
    <property type="term" value="F:tRNA N(6)-L-threonylcarbamoyladenine synthase activity"/>
    <property type="evidence" value="ECO:0007669"/>
    <property type="project" value="UniProtKB-EC"/>
</dbReference>
<keyword evidence="3" id="KW-1185">Reference proteome</keyword>
<sequence length="236" mass="26138">MNILAMDTSNQAMGVAVSKDGQPLGELSTNIKKNHSVRLMLAIDHLMREVNMAPTDLDKIVAAKGPGSYTGVRIGLMTAKSMAWSLDIPITGVSSLEVLAWQGRFYHSYICPFFDARRGLVYTGLYRWTQGKLEAAATERNTVMEDWLRELAAMNQSVLFLSPDIQLHQENIRQQMGHKAIIPAAGTSHLASPVHLALAGQQKPADDTHTLSPNYLRLAEAEAKWLQKQKDDRENG</sequence>
<proteinExistence type="predicted"/>
<dbReference type="InterPro" id="IPR022496">
    <property type="entry name" value="T6A_TsaB"/>
</dbReference>
<protein>
    <submittedName>
        <fullName evidence="2">tRNA (Adenosine(37)-N6)-threonylcarbamoyltransferase complex dimerization subunit type 1 TsaB</fullName>
        <ecNumber evidence="2">2.3.1.234</ecNumber>
    </submittedName>
</protein>
<dbReference type="Pfam" id="PF00814">
    <property type="entry name" value="TsaD"/>
    <property type="match status" value="1"/>
</dbReference>
<evidence type="ECO:0000259" key="1">
    <source>
        <dbReference type="Pfam" id="PF00814"/>
    </source>
</evidence>
<dbReference type="PANTHER" id="PTHR11735">
    <property type="entry name" value="TRNA N6-ADENOSINE THREONYLCARBAMOYLTRANSFERASE"/>
    <property type="match status" value="1"/>
</dbReference>
<keyword evidence="2" id="KW-0012">Acyltransferase</keyword>
<dbReference type="EMBL" id="JBHUNA010000007">
    <property type="protein sequence ID" value="MFD2760296.1"/>
    <property type="molecule type" value="Genomic_DNA"/>
</dbReference>
<organism evidence="2 3">
    <name type="scientific">Lentibacillus juripiscarius</name>
    <dbReference type="NCBI Taxonomy" id="257446"/>
    <lineage>
        <taxon>Bacteria</taxon>
        <taxon>Bacillati</taxon>
        <taxon>Bacillota</taxon>
        <taxon>Bacilli</taxon>
        <taxon>Bacillales</taxon>
        <taxon>Bacillaceae</taxon>
        <taxon>Lentibacillus</taxon>
    </lineage>
</organism>
<feature type="domain" description="Gcp-like" evidence="1">
    <location>
        <begin position="32"/>
        <end position="171"/>
    </location>
</feature>